<sequence>MPPVWSGSFGPDCTIPIIFFFQGIEIKQKHIKVIILLYYLKITNFHNFNHYVLSSWCVSTCHCVLEYQIYNIQHYLGFKSKQKENKMAVEALNK</sequence>
<protein>
    <submittedName>
        <fullName evidence="1">(diamondback moth) hypothetical protein</fullName>
    </submittedName>
</protein>
<comment type="caution">
    <text evidence="1">The sequence shown here is derived from an EMBL/GenBank/DDBJ whole genome shotgun (WGS) entry which is preliminary data.</text>
</comment>
<organism evidence="1 2">
    <name type="scientific">Plutella xylostella</name>
    <name type="common">Diamondback moth</name>
    <name type="synonym">Plutella maculipennis</name>
    <dbReference type="NCBI Taxonomy" id="51655"/>
    <lineage>
        <taxon>Eukaryota</taxon>
        <taxon>Metazoa</taxon>
        <taxon>Ecdysozoa</taxon>
        <taxon>Arthropoda</taxon>
        <taxon>Hexapoda</taxon>
        <taxon>Insecta</taxon>
        <taxon>Pterygota</taxon>
        <taxon>Neoptera</taxon>
        <taxon>Endopterygota</taxon>
        <taxon>Lepidoptera</taxon>
        <taxon>Glossata</taxon>
        <taxon>Ditrysia</taxon>
        <taxon>Yponomeutoidea</taxon>
        <taxon>Plutellidae</taxon>
        <taxon>Plutella</taxon>
    </lineage>
</organism>
<dbReference type="AlphaFoldDB" id="A0A8S4FCZ6"/>
<proteinExistence type="predicted"/>
<name>A0A8S4FCZ6_PLUXY</name>
<evidence type="ECO:0000313" key="1">
    <source>
        <dbReference type="EMBL" id="CAG9124909.1"/>
    </source>
</evidence>
<evidence type="ECO:0000313" key="2">
    <source>
        <dbReference type="Proteomes" id="UP000653454"/>
    </source>
</evidence>
<keyword evidence="2" id="KW-1185">Reference proteome</keyword>
<gene>
    <name evidence="1" type="ORF">PLXY2_LOCUS8336</name>
</gene>
<dbReference type="EMBL" id="CAJHNJ030000030">
    <property type="protein sequence ID" value="CAG9124909.1"/>
    <property type="molecule type" value="Genomic_DNA"/>
</dbReference>
<reference evidence="1" key="1">
    <citation type="submission" date="2020-11" db="EMBL/GenBank/DDBJ databases">
        <authorList>
            <person name="Whiteford S."/>
        </authorList>
    </citation>
    <scope>NUCLEOTIDE SEQUENCE</scope>
</reference>
<dbReference type="Proteomes" id="UP000653454">
    <property type="component" value="Unassembled WGS sequence"/>
</dbReference>
<accession>A0A8S4FCZ6</accession>